<evidence type="ECO:0000256" key="15">
    <source>
        <dbReference type="ARBA" id="ARBA00023004"/>
    </source>
</evidence>
<protein>
    <recommendedName>
        <fullName evidence="25">Nuclear receptor subfamily 1 group D member 1</fullName>
    </recommendedName>
    <alternativeName>
        <fullName evidence="27">Rev-erbA-alpha</fullName>
    </alternativeName>
    <alternativeName>
        <fullName evidence="26">V-erbA-related protein 1</fullName>
    </alternativeName>
</protein>
<keyword evidence="17" id="KW-0770">Synapse</keyword>
<keyword evidence="30" id="KW-0472">Membrane</keyword>
<keyword evidence="11" id="KW-0221">Differentiation</keyword>
<keyword evidence="15" id="KW-0408">Iron</keyword>
<evidence type="ECO:0000256" key="4">
    <source>
        <dbReference type="ARBA" id="ARBA00008092"/>
    </source>
</evidence>
<dbReference type="InterPro" id="IPR001728">
    <property type="entry name" value="ThyrH_rcpt"/>
</dbReference>
<evidence type="ECO:0000256" key="28">
    <source>
        <dbReference type="RuleBase" id="RU004334"/>
    </source>
</evidence>
<dbReference type="Gene3D" id="3.30.50.10">
    <property type="entry name" value="Erythroid Transcription Factor GATA-1, subunit A"/>
    <property type="match status" value="1"/>
</dbReference>
<evidence type="ECO:0000256" key="13">
    <source>
        <dbReference type="ARBA" id="ARBA00022843"/>
    </source>
</evidence>
<evidence type="ECO:0000256" key="12">
    <source>
        <dbReference type="ARBA" id="ARBA00022833"/>
    </source>
</evidence>
<evidence type="ECO:0000256" key="3">
    <source>
        <dbReference type="ARBA" id="ARBA00004552"/>
    </source>
</evidence>
<dbReference type="PRINTS" id="PR00047">
    <property type="entry name" value="STROIDFINGER"/>
</dbReference>
<keyword evidence="6" id="KW-0678">Repressor</keyword>
<dbReference type="InterPro" id="IPR013088">
    <property type="entry name" value="Znf_NHR/GATA"/>
</dbReference>
<dbReference type="CDD" id="cd06940">
    <property type="entry name" value="NR_LBD_REV_ERB"/>
    <property type="match status" value="1"/>
</dbReference>
<dbReference type="Pfam" id="PF00104">
    <property type="entry name" value="Hormone_recep"/>
    <property type="match status" value="1"/>
</dbReference>
<dbReference type="InterPro" id="IPR001723">
    <property type="entry name" value="Nuclear_hrmn_rcpt"/>
</dbReference>
<evidence type="ECO:0000313" key="33">
    <source>
        <dbReference type="EMBL" id="KAI2666478.1"/>
    </source>
</evidence>
<evidence type="ECO:0000256" key="10">
    <source>
        <dbReference type="ARBA" id="ARBA00022771"/>
    </source>
</evidence>
<dbReference type="PROSITE" id="PS51843">
    <property type="entry name" value="NR_LBD"/>
    <property type="match status" value="1"/>
</dbReference>
<dbReference type="PRINTS" id="PR00546">
    <property type="entry name" value="THYROIDHORMR"/>
</dbReference>
<keyword evidence="14" id="KW-0007">Acetylation</keyword>
<evidence type="ECO:0000256" key="21">
    <source>
        <dbReference type="ARBA" id="ARBA00023163"/>
    </source>
</evidence>
<evidence type="ECO:0000256" key="25">
    <source>
        <dbReference type="ARBA" id="ARBA00039258"/>
    </source>
</evidence>
<keyword evidence="19 28" id="KW-0238">DNA-binding</keyword>
<dbReference type="Proteomes" id="UP000830375">
    <property type="component" value="Unassembled WGS sequence"/>
</dbReference>
<dbReference type="Gene3D" id="1.10.565.10">
    <property type="entry name" value="Retinoid X Receptor"/>
    <property type="match status" value="1"/>
</dbReference>
<keyword evidence="10 28" id="KW-0863">Zinc-finger</keyword>
<keyword evidence="9 28" id="KW-0479">Metal-binding</keyword>
<evidence type="ECO:0000256" key="30">
    <source>
        <dbReference type="SAM" id="Phobius"/>
    </source>
</evidence>
<evidence type="ECO:0000256" key="27">
    <source>
        <dbReference type="ARBA" id="ARBA00043097"/>
    </source>
</evidence>
<dbReference type="InterPro" id="IPR050234">
    <property type="entry name" value="Nuclear_hormone_rcpt_NR1"/>
</dbReference>
<dbReference type="InterPro" id="IPR000536">
    <property type="entry name" value="Nucl_hrmn_rcpt_lig-bd"/>
</dbReference>
<reference evidence="33 34" key="1">
    <citation type="submission" date="2022-01" db="EMBL/GenBank/DDBJ databases">
        <title>A high-quality chromosome-level genome assembly of rohu carp, Labeo rohita.</title>
        <authorList>
            <person name="Arick M.A. II"/>
            <person name="Hsu C.-Y."/>
            <person name="Magbanua Z."/>
            <person name="Pechanova O."/>
            <person name="Grover C."/>
            <person name="Miller E."/>
            <person name="Thrash A."/>
            <person name="Ezzel L."/>
            <person name="Alam S."/>
            <person name="Benzie J."/>
            <person name="Hamilton M."/>
            <person name="Karsi A."/>
            <person name="Lawrence M.L."/>
            <person name="Peterson D.G."/>
        </authorList>
    </citation>
    <scope>NUCLEOTIDE SEQUENCE [LARGE SCALE GENOMIC DNA]</scope>
    <source>
        <strain evidence="34">BAU-BD-2019</strain>
        <tissue evidence="33">Blood</tissue>
    </source>
</reference>
<keyword evidence="24" id="KW-0966">Cell projection</keyword>
<keyword evidence="12 28" id="KW-0862">Zinc</keyword>
<evidence type="ECO:0000256" key="24">
    <source>
        <dbReference type="ARBA" id="ARBA00023273"/>
    </source>
</evidence>
<evidence type="ECO:0000256" key="6">
    <source>
        <dbReference type="ARBA" id="ARBA00022491"/>
    </source>
</evidence>
<evidence type="ECO:0000256" key="19">
    <source>
        <dbReference type="ARBA" id="ARBA00023125"/>
    </source>
</evidence>
<evidence type="ECO:0000256" key="23">
    <source>
        <dbReference type="ARBA" id="ARBA00023242"/>
    </source>
</evidence>
<gene>
    <name evidence="33" type="ORF">H4Q32_010356</name>
</gene>
<dbReference type="CDD" id="cd07166">
    <property type="entry name" value="NR_DBD_REV_ERB"/>
    <property type="match status" value="1"/>
</dbReference>
<evidence type="ECO:0000256" key="26">
    <source>
        <dbReference type="ARBA" id="ARBA00042197"/>
    </source>
</evidence>
<keyword evidence="23 28" id="KW-0539">Nucleus</keyword>
<evidence type="ECO:0000256" key="22">
    <source>
        <dbReference type="ARBA" id="ARBA00023170"/>
    </source>
</evidence>
<organism evidence="33 34">
    <name type="scientific">Labeo rohita</name>
    <name type="common">Indian major carp</name>
    <name type="synonym">Cyprinus rohita</name>
    <dbReference type="NCBI Taxonomy" id="84645"/>
    <lineage>
        <taxon>Eukaryota</taxon>
        <taxon>Metazoa</taxon>
        <taxon>Chordata</taxon>
        <taxon>Craniata</taxon>
        <taxon>Vertebrata</taxon>
        <taxon>Euteleostomi</taxon>
        <taxon>Actinopterygii</taxon>
        <taxon>Neopterygii</taxon>
        <taxon>Teleostei</taxon>
        <taxon>Ostariophysi</taxon>
        <taxon>Cypriniformes</taxon>
        <taxon>Cyprinidae</taxon>
        <taxon>Labeoninae</taxon>
        <taxon>Labeonini</taxon>
        <taxon>Labeo</taxon>
    </lineage>
</organism>
<dbReference type="InterPro" id="IPR035500">
    <property type="entry name" value="NHR-like_dom_sf"/>
</dbReference>
<feature type="domain" description="Nuclear receptor" evidence="31">
    <location>
        <begin position="215"/>
        <end position="291"/>
    </location>
</feature>
<evidence type="ECO:0000256" key="17">
    <source>
        <dbReference type="ARBA" id="ARBA00023018"/>
    </source>
</evidence>
<dbReference type="Pfam" id="PF00105">
    <property type="entry name" value="zf-C4"/>
    <property type="match status" value="1"/>
</dbReference>
<keyword evidence="5" id="KW-0963">Cytoplasm</keyword>
<feature type="domain" description="NR LBD" evidence="32">
    <location>
        <begin position="491"/>
        <end position="724"/>
    </location>
</feature>
<comment type="caution">
    <text evidence="33">The sequence shown here is derived from an EMBL/GenBank/DDBJ whole genome shotgun (WGS) entry which is preliminary data.</text>
</comment>
<evidence type="ECO:0000256" key="7">
    <source>
        <dbReference type="ARBA" id="ARBA00022553"/>
    </source>
</evidence>
<comment type="similarity">
    <text evidence="4">Belongs to the nuclear hormone receptor family. NR1 subfamily.</text>
</comment>
<dbReference type="SMART" id="SM00399">
    <property type="entry name" value="ZnF_C4"/>
    <property type="match status" value="1"/>
</dbReference>
<sequence>MRQTQSCLCYESRESTQAITWHVPAGAPKEDNALQKADSDINLHDFTGAQHDDSSRYKQHRRESILSRFTWTAVPSHVLFVFILGSPPTAIVHQRLFSKCNSLFPSLGGVISYIGSCGGSPNRTSPVSMYSENSNSSLQSFTQPCFGSSFPPSPNGSHDSSRMYTSSSSSSSSGSGEDGNSSCSGGSPRGRDDGGSARNSPNKSVATLTKLNGMVLLCKVCGDVASGFHYGVHACEGCKGFFRRSIQQNIQYKKCLKNETCTIMRINRNRCQQCRFKKCLSVGMSRDAVRFGRIPKREKQRMLAEMQNAMNNMVNNQLQSEFQLASITSNTPCSSSSSPSTSSSSSSPCPGLTVGPQPQPPAVPVAPSPSPPTPASPSVQPAQSPPSLTSSPPPCTSPGVDKTIAAITRAHRETFVYAHDKLDSSLLLPHNGELDNRSSNRCMAGYHLNGHNTIYHHDNNIAHHCNNFEVPADNGHHFQASQAPQQHNNNGQRPSNSNLFGVHHGQEMNGSSQGQNCPWKKRKEILLACPMNMHPYSDPSKTPQEIWEDFSLSFTPAVREVVEFAKHIPGFSTLSQNDQVTLLKAGTFEVLMVRFASLFNVKERTVTFISGTTYSLEALRSMGMGDLLGTMFDFSEKLNALELSSEELGLFTAVVLVSADRSGIENVNSVEMLQESLIRALRTLVSKSAPNDASRFTKLLLKLPDLRTLNNMHSEKLLSFRIDA</sequence>
<evidence type="ECO:0000256" key="2">
    <source>
        <dbReference type="ARBA" id="ARBA00004496"/>
    </source>
</evidence>
<keyword evidence="34" id="KW-1185">Reference proteome</keyword>
<keyword evidence="13" id="KW-0832">Ubl conjugation</keyword>
<dbReference type="SUPFAM" id="SSF57716">
    <property type="entry name" value="Glucocorticoid receptor-like (DNA-binding domain)"/>
    <property type="match status" value="1"/>
</dbReference>
<keyword evidence="16 28" id="KW-0805">Transcription regulation</keyword>
<evidence type="ECO:0000256" key="18">
    <source>
        <dbReference type="ARBA" id="ARBA00023108"/>
    </source>
</evidence>
<feature type="transmembrane region" description="Helical" evidence="30">
    <location>
        <begin position="65"/>
        <end position="85"/>
    </location>
</feature>
<feature type="region of interest" description="Disordered" evidence="29">
    <location>
        <begin position="473"/>
        <end position="517"/>
    </location>
</feature>
<evidence type="ECO:0000256" key="29">
    <source>
        <dbReference type="SAM" id="MobiDB-lite"/>
    </source>
</evidence>
<dbReference type="EMBL" id="JACTAM010000003">
    <property type="protein sequence ID" value="KAI2666478.1"/>
    <property type="molecule type" value="Genomic_DNA"/>
</dbReference>
<keyword evidence="30" id="KW-0812">Transmembrane</keyword>
<keyword evidence="18" id="KW-0090">Biological rhythms</keyword>
<feature type="region of interest" description="Disordered" evidence="29">
    <location>
        <begin position="150"/>
        <end position="203"/>
    </location>
</feature>
<comment type="subcellular location">
    <subcellularLocation>
        <location evidence="1">Cell projection</location>
        <location evidence="1">Dendrite</location>
    </subcellularLocation>
    <subcellularLocation>
        <location evidence="3">Cell projection</location>
        <location evidence="3">Dendritic spine</location>
    </subcellularLocation>
    <subcellularLocation>
        <location evidence="2">Cytoplasm</location>
    </subcellularLocation>
    <subcellularLocation>
        <location evidence="28">Nucleus</location>
    </subcellularLocation>
</comment>
<dbReference type="SMART" id="SM00430">
    <property type="entry name" value="HOLI"/>
    <property type="match status" value="1"/>
</dbReference>
<evidence type="ECO:0000256" key="5">
    <source>
        <dbReference type="ARBA" id="ARBA00022490"/>
    </source>
</evidence>
<dbReference type="PANTHER" id="PTHR24082">
    <property type="entry name" value="NUCLEAR HORMONE RECEPTOR"/>
    <property type="match status" value="1"/>
</dbReference>
<evidence type="ECO:0000256" key="9">
    <source>
        <dbReference type="ARBA" id="ARBA00022723"/>
    </source>
</evidence>
<dbReference type="PANTHER" id="PTHR24082:SF113">
    <property type="entry name" value="NUCLEAR RECEPTOR SUBFAMILY 1 GROUP D MEMBER 1"/>
    <property type="match status" value="1"/>
</dbReference>
<keyword evidence="8" id="KW-0349">Heme</keyword>
<evidence type="ECO:0000313" key="34">
    <source>
        <dbReference type="Proteomes" id="UP000830375"/>
    </source>
</evidence>
<evidence type="ECO:0000256" key="16">
    <source>
        <dbReference type="ARBA" id="ARBA00023015"/>
    </source>
</evidence>
<dbReference type="InterPro" id="IPR001628">
    <property type="entry name" value="Znf_hrmn_rcpt"/>
</dbReference>
<evidence type="ECO:0000256" key="1">
    <source>
        <dbReference type="ARBA" id="ARBA00004279"/>
    </source>
</evidence>
<evidence type="ECO:0000256" key="8">
    <source>
        <dbReference type="ARBA" id="ARBA00022617"/>
    </source>
</evidence>
<dbReference type="SUPFAM" id="SSF48508">
    <property type="entry name" value="Nuclear receptor ligand-binding domain"/>
    <property type="match status" value="1"/>
</dbReference>
<keyword evidence="7" id="KW-0597">Phosphoprotein</keyword>
<dbReference type="PROSITE" id="PS00031">
    <property type="entry name" value="NUCLEAR_REC_DBD_1"/>
    <property type="match status" value="1"/>
</dbReference>
<dbReference type="PROSITE" id="PS51030">
    <property type="entry name" value="NUCLEAR_REC_DBD_2"/>
    <property type="match status" value="1"/>
</dbReference>
<keyword evidence="22 28" id="KW-0675">Receptor</keyword>
<evidence type="ECO:0000259" key="31">
    <source>
        <dbReference type="PROSITE" id="PS51030"/>
    </source>
</evidence>
<evidence type="ECO:0000256" key="11">
    <source>
        <dbReference type="ARBA" id="ARBA00022782"/>
    </source>
</evidence>
<feature type="region of interest" description="Disordered" evidence="29">
    <location>
        <begin position="329"/>
        <end position="401"/>
    </location>
</feature>
<keyword evidence="21 28" id="KW-0804">Transcription</keyword>
<feature type="compositionally biased region" description="Low complexity" evidence="29">
    <location>
        <begin position="162"/>
        <end position="186"/>
    </location>
</feature>
<evidence type="ECO:0000259" key="32">
    <source>
        <dbReference type="PROSITE" id="PS51843"/>
    </source>
</evidence>
<feature type="compositionally biased region" description="Pro residues" evidence="29">
    <location>
        <begin position="357"/>
        <end position="375"/>
    </location>
</feature>
<keyword evidence="30" id="KW-1133">Transmembrane helix</keyword>
<evidence type="ECO:0000256" key="20">
    <source>
        <dbReference type="ARBA" id="ARBA00023159"/>
    </source>
</evidence>
<dbReference type="PRINTS" id="PR00398">
    <property type="entry name" value="STRDHORMONER"/>
</dbReference>
<keyword evidence="20" id="KW-0010">Activator</keyword>
<feature type="compositionally biased region" description="Polar residues" evidence="29">
    <location>
        <begin position="479"/>
        <end position="499"/>
    </location>
</feature>
<proteinExistence type="inferred from homology"/>
<feature type="compositionally biased region" description="Low complexity" evidence="29">
    <location>
        <begin position="376"/>
        <end position="390"/>
    </location>
</feature>
<evidence type="ECO:0000256" key="14">
    <source>
        <dbReference type="ARBA" id="ARBA00022990"/>
    </source>
</evidence>
<name>A0ABQ8MX85_LABRO</name>
<accession>A0ABQ8MX85</accession>
<feature type="compositionally biased region" description="Low complexity" evidence="29">
    <location>
        <begin position="329"/>
        <end position="348"/>
    </location>
</feature>